<proteinExistence type="predicted"/>
<evidence type="ECO:0000313" key="3">
    <source>
        <dbReference type="Proteomes" id="UP000001357"/>
    </source>
</evidence>
<dbReference type="InterPro" id="IPR012334">
    <property type="entry name" value="Pectin_lyas_fold"/>
</dbReference>
<dbReference type="Pfam" id="PF13290">
    <property type="entry name" value="CHB_HEX_C_1"/>
    <property type="match status" value="1"/>
</dbReference>
<dbReference type="EMBL" id="CH991587">
    <property type="protein sequence ID" value="EDQ84453.1"/>
    <property type="molecule type" value="Genomic_DNA"/>
</dbReference>
<dbReference type="GeneID" id="5896016"/>
<evidence type="ECO:0000313" key="2">
    <source>
        <dbReference type="EMBL" id="EDQ84453.1"/>
    </source>
</evidence>
<protein>
    <recommendedName>
        <fullName evidence="1">GH29D-like beta-sandwich domain-containing protein</fullName>
    </recommendedName>
</protein>
<organism evidence="2 3">
    <name type="scientific">Monosiga brevicollis</name>
    <name type="common">Choanoflagellate</name>
    <dbReference type="NCBI Taxonomy" id="81824"/>
    <lineage>
        <taxon>Eukaryota</taxon>
        <taxon>Choanoflagellata</taxon>
        <taxon>Craspedida</taxon>
        <taxon>Salpingoecidae</taxon>
        <taxon>Monosiga</taxon>
    </lineage>
</organism>
<reference evidence="2 3" key="1">
    <citation type="journal article" date="2008" name="Nature">
        <title>The genome of the choanoflagellate Monosiga brevicollis and the origin of metazoans.</title>
        <authorList>
            <consortium name="JGI Sequencing"/>
            <person name="King N."/>
            <person name="Westbrook M.J."/>
            <person name="Young S.L."/>
            <person name="Kuo A."/>
            <person name="Abedin M."/>
            <person name="Chapman J."/>
            <person name="Fairclough S."/>
            <person name="Hellsten U."/>
            <person name="Isogai Y."/>
            <person name="Letunic I."/>
            <person name="Marr M."/>
            <person name="Pincus D."/>
            <person name="Putnam N."/>
            <person name="Rokas A."/>
            <person name="Wright K.J."/>
            <person name="Zuzow R."/>
            <person name="Dirks W."/>
            <person name="Good M."/>
            <person name="Goodstein D."/>
            <person name="Lemons D."/>
            <person name="Li W."/>
            <person name="Lyons J.B."/>
            <person name="Morris A."/>
            <person name="Nichols S."/>
            <person name="Richter D.J."/>
            <person name="Salamov A."/>
            <person name="Bork P."/>
            <person name="Lim W.A."/>
            <person name="Manning G."/>
            <person name="Miller W.T."/>
            <person name="McGinnis W."/>
            <person name="Shapiro H."/>
            <person name="Tjian R."/>
            <person name="Grigoriev I.V."/>
            <person name="Rokhsar D."/>
        </authorList>
    </citation>
    <scope>NUCLEOTIDE SEQUENCE [LARGE SCALE GENOMIC DNA]</scope>
    <source>
        <strain evidence="3">MX1 / ATCC 50154</strain>
    </source>
</reference>
<dbReference type="SUPFAM" id="SSF51126">
    <property type="entry name" value="Pectin lyase-like"/>
    <property type="match status" value="1"/>
</dbReference>
<dbReference type="Proteomes" id="UP000001357">
    <property type="component" value="Unassembled WGS sequence"/>
</dbReference>
<dbReference type="KEGG" id="mbr:MONBRDRAFT_12805"/>
<dbReference type="InParanoid" id="A9VDD5"/>
<dbReference type="InterPro" id="IPR059177">
    <property type="entry name" value="GH29D-like_dom"/>
</dbReference>
<gene>
    <name evidence="2" type="ORF">MONBRDRAFT_12805</name>
</gene>
<dbReference type="AlphaFoldDB" id="A9VDD5"/>
<dbReference type="InterPro" id="IPR011050">
    <property type="entry name" value="Pectin_lyase_fold/virulence"/>
</dbReference>
<name>A9VDD5_MONBE</name>
<dbReference type="Gene3D" id="2.160.20.10">
    <property type="entry name" value="Single-stranded right-handed beta-helix, Pectin lyase-like"/>
    <property type="match status" value="1"/>
</dbReference>
<accession>A9VDD5</accession>
<feature type="domain" description="GH29D-like beta-sandwich" evidence="1">
    <location>
        <begin position="441"/>
        <end position="468"/>
    </location>
</feature>
<sequence length="639" mass="67813">MTILFKRGFKRSPFISARIARKMTRHYAAAQLCVGVLISLIAAASADTFYFSTVGSDQNSGTSPDQPWLSLNKTRAVAPLSGSTFLLKRGDVWFDQPLELFFAANVTVGAYGDPTAPRPRISHSRPASAAARQACLRAVGVSNLSITNLYLQGCFKAISLVATAGKTLQNIDIADNFFSDIYYPMHSYSPSNPQWGTAVSVDGAAVVNLSVRNNIASRLDAFFNNGGNVAGLYLDSNTVAHCNGNCVGFGSGSDLHLRQSVFARDQPHDLFLYGTTDVIIGTIEGANSVENTDFNQRGEYMGGPDGCAFDFETAATGFRLSGCTFYQSYGAGIMVFGHATTSQNVSIDDNNFIMAGCEQPHDDHGGIAFICPNNQKPSAVVANNRFWTCGNGSVAMYDRIPGCSSNVDKVNNTIDQGEVVAMPVINLDPVDPTDPSDNVTMTVVASCTTPGATLRYTIDGSRPEADAPVLPSTGLPTTWPGPTLAVNIRAFKDNAAPSVTNTIILERANYAARSSPTNGLDGAVDHFVLTSTQATLSGWVVDNDLPGHGLGPATVAILVDGELCATQVANQERDDLVPAGVAPNPYHGFNVTLPDATLQLLLNSPQSIVEVRVQVDQQLVPCPGYSIRCVAKGAVDTCP</sequence>
<evidence type="ECO:0000259" key="1">
    <source>
        <dbReference type="Pfam" id="PF13290"/>
    </source>
</evidence>
<dbReference type="OMA" id="FIMAGCE"/>
<dbReference type="RefSeq" id="XP_001750748.1">
    <property type="nucleotide sequence ID" value="XM_001750696.1"/>
</dbReference>
<keyword evidence="3" id="KW-1185">Reference proteome</keyword>